<organism evidence="2 3">
    <name type="scientific">Eumeta variegata</name>
    <name type="common">Bagworm moth</name>
    <name type="synonym">Eumeta japonica</name>
    <dbReference type="NCBI Taxonomy" id="151549"/>
    <lineage>
        <taxon>Eukaryota</taxon>
        <taxon>Metazoa</taxon>
        <taxon>Ecdysozoa</taxon>
        <taxon>Arthropoda</taxon>
        <taxon>Hexapoda</taxon>
        <taxon>Insecta</taxon>
        <taxon>Pterygota</taxon>
        <taxon>Neoptera</taxon>
        <taxon>Endopterygota</taxon>
        <taxon>Lepidoptera</taxon>
        <taxon>Glossata</taxon>
        <taxon>Ditrysia</taxon>
        <taxon>Tineoidea</taxon>
        <taxon>Psychidae</taxon>
        <taxon>Oiketicinae</taxon>
        <taxon>Eumeta</taxon>
    </lineage>
</organism>
<sequence length="242" mass="26624">MDRGGSGEVGTTQQRDVRVTGAYYRWGTTGSDPARRTTVGDRLFVQTFDSNSKGYPTDDALRAEVKSRRLKLKYRIASAIYIIKLIFVENFKFESSECRDTLARSRGLCATAATDAVPTSGSAGLTCRPRLHRASGSVRLELQTHRLTVSAGRGRAPAPATRDPPVNAKKSQARPSKKNFTIKERASGDGGAHIGALRRGSSRFRDYVSFRFRVQLYVNYVAPSADSASPPEMSRAVRRDEC</sequence>
<feature type="region of interest" description="Disordered" evidence="1">
    <location>
        <begin position="149"/>
        <end position="196"/>
    </location>
</feature>
<evidence type="ECO:0000256" key="1">
    <source>
        <dbReference type="SAM" id="MobiDB-lite"/>
    </source>
</evidence>
<name>A0A4C1YKQ6_EUMVA</name>
<reference evidence="2 3" key="1">
    <citation type="journal article" date="2019" name="Commun. Biol.">
        <title>The bagworm genome reveals a unique fibroin gene that provides high tensile strength.</title>
        <authorList>
            <person name="Kono N."/>
            <person name="Nakamura H."/>
            <person name="Ohtoshi R."/>
            <person name="Tomita M."/>
            <person name="Numata K."/>
            <person name="Arakawa K."/>
        </authorList>
    </citation>
    <scope>NUCLEOTIDE SEQUENCE [LARGE SCALE GENOMIC DNA]</scope>
</reference>
<dbReference type="EMBL" id="BGZK01001254">
    <property type="protein sequence ID" value="GBP75574.1"/>
    <property type="molecule type" value="Genomic_DNA"/>
</dbReference>
<feature type="compositionally biased region" description="Low complexity" evidence="1">
    <location>
        <begin position="151"/>
        <end position="160"/>
    </location>
</feature>
<evidence type="ECO:0000313" key="2">
    <source>
        <dbReference type="EMBL" id="GBP75574.1"/>
    </source>
</evidence>
<protein>
    <submittedName>
        <fullName evidence="2">Uncharacterized protein</fullName>
    </submittedName>
</protein>
<gene>
    <name evidence="2" type="ORF">EVAR_43480_1</name>
</gene>
<comment type="caution">
    <text evidence="2">The sequence shown here is derived from an EMBL/GenBank/DDBJ whole genome shotgun (WGS) entry which is preliminary data.</text>
</comment>
<keyword evidence="3" id="KW-1185">Reference proteome</keyword>
<evidence type="ECO:0000313" key="3">
    <source>
        <dbReference type="Proteomes" id="UP000299102"/>
    </source>
</evidence>
<proteinExistence type="predicted"/>
<accession>A0A4C1YKQ6</accession>
<dbReference type="Proteomes" id="UP000299102">
    <property type="component" value="Unassembled WGS sequence"/>
</dbReference>
<dbReference type="AlphaFoldDB" id="A0A4C1YKQ6"/>